<evidence type="ECO:0000256" key="4">
    <source>
        <dbReference type="SAM" id="Phobius"/>
    </source>
</evidence>
<dbReference type="Pfam" id="PF01553">
    <property type="entry name" value="Acyltransferase"/>
    <property type="match status" value="1"/>
</dbReference>
<evidence type="ECO:0000256" key="1">
    <source>
        <dbReference type="ARBA" id="ARBA00005189"/>
    </source>
</evidence>
<dbReference type="AlphaFoldDB" id="A0A5B0DRH0"/>
<dbReference type="RefSeq" id="WP_149301541.1">
    <property type="nucleotide sequence ID" value="NZ_VTWH01000005.1"/>
</dbReference>
<proteinExistence type="predicted"/>
<keyword evidence="4" id="KW-0812">Transmembrane</keyword>
<comment type="pathway">
    <text evidence="1">Lipid metabolism.</text>
</comment>
<protein>
    <submittedName>
        <fullName evidence="6">1-acyl-sn-glycerol-3-phosphate acyltransferase</fullName>
    </submittedName>
</protein>
<dbReference type="GO" id="GO:0006654">
    <property type="term" value="P:phosphatidic acid biosynthetic process"/>
    <property type="evidence" value="ECO:0007669"/>
    <property type="project" value="TreeGrafter"/>
</dbReference>
<evidence type="ECO:0000259" key="5">
    <source>
        <dbReference type="SMART" id="SM00563"/>
    </source>
</evidence>
<sequence>MTALRSFAFQVLFYANLVAHLIVFSPVFFFLPEASCWKIVKNWARSSLWLLRCVAGTRSVIRGQENLPSGAFIVAAKHQSFWETFALVPQLPRPTFILKKELMRIPLFGAYCRRMGMIPIDRQRRGAVMSAMLDRASEAMAQGRQIIIFPEGTRTTPGAEPNYRPGIHFLYAGLNVPVVPVALNAGLFWPRQAFLRRPGTITAEFLPAIAPGMEREQFLALLRDVVEEKSWQLIREAYATQPDLPANEFVARHLQNEMTRDAKECC</sequence>
<comment type="caution">
    <text evidence="6">The sequence shown here is derived from an EMBL/GenBank/DDBJ whole genome shotgun (WGS) entry which is preliminary data.</text>
</comment>
<keyword evidence="2 6" id="KW-0808">Transferase</keyword>
<evidence type="ECO:0000313" key="7">
    <source>
        <dbReference type="Proteomes" id="UP000324738"/>
    </source>
</evidence>
<keyword evidence="4" id="KW-0472">Membrane</keyword>
<organism evidence="6 7">
    <name type="scientific">Aureimonas fodinaquatilis</name>
    <dbReference type="NCBI Taxonomy" id="2565783"/>
    <lineage>
        <taxon>Bacteria</taxon>
        <taxon>Pseudomonadati</taxon>
        <taxon>Pseudomonadota</taxon>
        <taxon>Alphaproteobacteria</taxon>
        <taxon>Hyphomicrobiales</taxon>
        <taxon>Aurantimonadaceae</taxon>
        <taxon>Aureimonas</taxon>
    </lineage>
</organism>
<dbReference type="SUPFAM" id="SSF69593">
    <property type="entry name" value="Glycerol-3-phosphate (1)-acyltransferase"/>
    <property type="match status" value="1"/>
</dbReference>
<dbReference type="EMBL" id="VTWH01000005">
    <property type="protein sequence ID" value="KAA0968592.1"/>
    <property type="molecule type" value="Genomic_DNA"/>
</dbReference>
<dbReference type="SMART" id="SM00563">
    <property type="entry name" value="PlsC"/>
    <property type="match status" value="1"/>
</dbReference>
<keyword evidence="4" id="KW-1133">Transmembrane helix</keyword>
<keyword evidence="7" id="KW-1185">Reference proteome</keyword>
<gene>
    <name evidence="6" type="ORF">FPY71_17075</name>
</gene>
<feature type="transmembrane region" description="Helical" evidence="4">
    <location>
        <begin position="12"/>
        <end position="31"/>
    </location>
</feature>
<reference evidence="6 7" key="1">
    <citation type="submission" date="2019-08" db="EMBL/GenBank/DDBJ databases">
        <title>Aureimonas fodiniaquatilis sp. nov., isolated from a coal mine wastewater.</title>
        <authorList>
            <person name="Kim W."/>
        </authorList>
    </citation>
    <scope>NUCLEOTIDE SEQUENCE [LARGE SCALE GENOMIC DNA]</scope>
    <source>
        <strain evidence="6 7">CAU 1482</strain>
    </source>
</reference>
<dbReference type="OrthoDB" id="5290997at2"/>
<dbReference type="PANTHER" id="PTHR10434:SF40">
    <property type="entry name" value="1-ACYL-SN-GLYCEROL-3-PHOSPHATE ACYLTRANSFERASE"/>
    <property type="match status" value="1"/>
</dbReference>
<evidence type="ECO:0000256" key="2">
    <source>
        <dbReference type="ARBA" id="ARBA00022679"/>
    </source>
</evidence>
<dbReference type="GO" id="GO:0003841">
    <property type="term" value="F:1-acylglycerol-3-phosphate O-acyltransferase activity"/>
    <property type="evidence" value="ECO:0007669"/>
    <property type="project" value="TreeGrafter"/>
</dbReference>
<feature type="domain" description="Phospholipid/glycerol acyltransferase" evidence="5">
    <location>
        <begin position="72"/>
        <end position="186"/>
    </location>
</feature>
<name>A0A5B0DRH0_9HYPH</name>
<dbReference type="Proteomes" id="UP000324738">
    <property type="component" value="Unassembled WGS sequence"/>
</dbReference>
<dbReference type="InterPro" id="IPR002123">
    <property type="entry name" value="Plipid/glycerol_acylTrfase"/>
</dbReference>
<keyword evidence="3 6" id="KW-0012">Acyltransferase</keyword>
<accession>A0A5B0DRH0</accession>
<dbReference type="PANTHER" id="PTHR10434">
    <property type="entry name" value="1-ACYL-SN-GLYCEROL-3-PHOSPHATE ACYLTRANSFERASE"/>
    <property type="match status" value="1"/>
</dbReference>
<evidence type="ECO:0000313" key="6">
    <source>
        <dbReference type="EMBL" id="KAA0968592.1"/>
    </source>
</evidence>
<evidence type="ECO:0000256" key="3">
    <source>
        <dbReference type="ARBA" id="ARBA00023315"/>
    </source>
</evidence>
<dbReference type="CDD" id="cd07989">
    <property type="entry name" value="LPLAT_AGPAT-like"/>
    <property type="match status" value="1"/>
</dbReference>